<keyword evidence="2" id="KW-1185">Reference proteome</keyword>
<evidence type="ECO:0008006" key="3">
    <source>
        <dbReference type="Google" id="ProtNLM"/>
    </source>
</evidence>
<dbReference type="InterPro" id="IPR005358">
    <property type="entry name" value="Puta_zinc/iron-chelating_dom"/>
</dbReference>
<dbReference type="EMBL" id="LR586016">
    <property type="protein sequence ID" value="VIP02765.1"/>
    <property type="molecule type" value="Genomic_DNA"/>
</dbReference>
<name>A0A6C2YNY4_9BACT</name>
<gene>
    <name evidence="1" type="ORF">GMBLW1_11950</name>
</gene>
<dbReference type="AlphaFoldDB" id="A0A6C2YNY4"/>
<dbReference type="PANTHER" id="PTHR35866">
    <property type="entry name" value="PUTATIVE-RELATED"/>
    <property type="match status" value="1"/>
</dbReference>
<evidence type="ECO:0000313" key="1">
    <source>
        <dbReference type="EMBL" id="VIP02765.1"/>
    </source>
</evidence>
<proteinExistence type="predicted"/>
<protein>
    <recommendedName>
        <fullName evidence="3">YkgJ family cysteine cluster protein</fullName>
    </recommendedName>
</protein>
<dbReference type="Proteomes" id="UP000464378">
    <property type="component" value="Chromosome"/>
</dbReference>
<dbReference type="EMBL" id="LR593887">
    <property type="protein sequence ID" value="VTS02384.1"/>
    <property type="molecule type" value="Genomic_DNA"/>
</dbReference>
<accession>A0A6C2YNY4</accession>
<sequence>MAMPVRSLPVLQNWDCHNCTDCCREYRVTVTPEEQAKITAQGWLQRPEFQNIPLFVREGGRFSRKKRLNHRADGACIFLKPEGGCRIHSEFGSDAKPLACRIFPFVFVPTGDHWRLSLRYACPSAAANQGRALNTHLPDLRGYANALEIQEGIAGRQLLPPMPRGQSMPWEDVLIIGRALRSIVESTRFPLETRLRQLAAMTQLGRKLRFEKITGQRLRELMELLRNELDASIITAPEEVVPPTWIGRLLFRQQLAIYARKDTGTNRGLSRRGRLALLQAAWRFAQGTGTVPPLHGLIPNIRFEEVDQSSTELPEAVHEQFSRFYAVKLESLQCCGPTNFHYTLWDGVDSLLMTFPTIVWLSRCLHQLPIEEQWLQALRMVDDNFGFNPLLGSGRQKWALRTLASWDEIAPLIAWQARRNRPDSPQSALANHTH</sequence>
<dbReference type="PANTHER" id="PTHR35866:SF2">
    <property type="entry name" value="YKGJ FAMILY CYSTEINE CLUSTER PROTEIN"/>
    <property type="match status" value="1"/>
</dbReference>
<reference evidence="1" key="1">
    <citation type="submission" date="2019-04" db="EMBL/GenBank/DDBJ databases">
        <authorList>
            <consortium name="Science for Life Laboratories"/>
        </authorList>
    </citation>
    <scope>NUCLEOTIDE SEQUENCE</scope>
    <source>
        <strain evidence="1">MBLW1</strain>
    </source>
</reference>
<dbReference type="InParanoid" id="A0A6C2YNY4"/>
<evidence type="ECO:0000313" key="2">
    <source>
        <dbReference type="Proteomes" id="UP000464378"/>
    </source>
</evidence>
<dbReference type="Pfam" id="PF03692">
    <property type="entry name" value="CxxCxxCC"/>
    <property type="match status" value="1"/>
</dbReference>
<dbReference type="KEGG" id="tim:GMBLW1_11950"/>
<dbReference type="RefSeq" id="WP_162657904.1">
    <property type="nucleotide sequence ID" value="NZ_LR593887.1"/>
</dbReference>
<organism evidence="1">
    <name type="scientific">Tuwongella immobilis</name>
    <dbReference type="NCBI Taxonomy" id="692036"/>
    <lineage>
        <taxon>Bacteria</taxon>
        <taxon>Pseudomonadati</taxon>
        <taxon>Planctomycetota</taxon>
        <taxon>Planctomycetia</taxon>
        <taxon>Gemmatales</taxon>
        <taxon>Gemmataceae</taxon>
        <taxon>Tuwongella</taxon>
    </lineage>
</organism>